<proteinExistence type="predicted"/>
<accession>A0A4V5N3R7</accession>
<dbReference type="GO" id="GO:0005524">
    <property type="term" value="F:ATP binding"/>
    <property type="evidence" value="ECO:0007669"/>
    <property type="project" value="InterPro"/>
</dbReference>
<dbReference type="OrthoDB" id="1668230at2759"/>
<dbReference type="PANTHER" id="PTHR44329">
    <property type="entry name" value="SERINE/THREONINE-PROTEIN KINASE TNNI3K-RELATED"/>
    <property type="match status" value="1"/>
</dbReference>
<dbReference type="InterPro" id="IPR000719">
    <property type="entry name" value="Prot_kinase_dom"/>
</dbReference>
<evidence type="ECO:0000313" key="3">
    <source>
        <dbReference type="Proteomes" id="UP000308549"/>
    </source>
</evidence>
<dbReference type="InterPro" id="IPR011009">
    <property type="entry name" value="Kinase-like_dom_sf"/>
</dbReference>
<name>A0A4V5N3R7_9PEZI</name>
<feature type="domain" description="Protein kinase" evidence="1">
    <location>
        <begin position="11"/>
        <end position="260"/>
    </location>
</feature>
<evidence type="ECO:0000313" key="2">
    <source>
        <dbReference type="EMBL" id="TKA24739.1"/>
    </source>
</evidence>
<gene>
    <name evidence="2" type="ORF">B0A50_05727</name>
</gene>
<dbReference type="EMBL" id="NAJL01000041">
    <property type="protein sequence ID" value="TKA24739.1"/>
    <property type="molecule type" value="Genomic_DNA"/>
</dbReference>
<dbReference type="AlphaFoldDB" id="A0A4V5N3R7"/>
<dbReference type="PROSITE" id="PS50011">
    <property type="entry name" value="PROTEIN_KINASE_DOM"/>
    <property type="match status" value="1"/>
</dbReference>
<dbReference type="Pfam" id="PF00069">
    <property type="entry name" value="Pkinase"/>
    <property type="match status" value="1"/>
</dbReference>
<keyword evidence="3" id="KW-1185">Reference proteome</keyword>
<dbReference type="GO" id="GO:0004674">
    <property type="term" value="F:protein serine/threonine kinase activity"/>
    <property type="evidence" value="ECO:0007669"/>
    <property type="project" value="TreeGrafter"/>
</dbReference>
<reference evidence="2 3" key="1">
    <citation type="submission" date="2017-03" db="EMBL/GenBank/DDBJ databases">
        <title>Genomes of endolithic fungi from Antarctica.</title>
        <authorList>
            <person name="Coleine C."/>
            <person name="Masonjones S."/>
            <person name="Stajich J.E."/>
        </authorList>
    </citation>
    <scope>NUCLEOTIDE SEQUENCE [LARGE SCALE GENOMIC DNA]</scope>
    <source>
        <strain evidence="2 3">CCFEE 6315</strain>
    </source>
</reference>
<organism evidence="2 3">
    <name type="scientific">Salinomyces thailandicus</name>
    <dbReference type="NCBI Taxonomy" id="706561"/>
    <lineage>
        <taxon>Eukaryota</taxon>
        <taxon>Fungi</taxon>
        <taxon>Dikarya</taxon>
        <taxon>Ascomycota</taxon>
        <taxon>Pezizomycotina</taxon>
        <taxon>Dothideomycetes</taxon>
        <taxon>Dothideomycetidae</taxon>
        <taxon>Mycosphaerellales</taxon>
        <taxon>Teratosphaeriaceae</taxon>
        <taxon>Salinomyces</taxon>
    </lineage>
</organism>
<dbReference type="Proteomes" id="UP000308549">
    <property type="component" value="Unassembled WGS sequence"/>
</dbReference>
<sequence length="260" mass="29033">MDAKPSASPGSVKVELLMIGSCACTYRLGDGVIKSPRIDVDDPEITRDNVKAMRVEANVYTILGLHDRIARCLYISPMRDMVTLEFYDNGNLKDYVAKHGPSQLDKWTKQMVEGVAYVHSKGVRHSDLRLDQWLLDSGMNARLSDFNASGYDECSALGLSGETALGNEGLRHFMPRDALEDNSIRSDLFALGSALYELECGRAPYADVDEDTVVERFARYEFPPVATLKLRCFVIGAWKGCFDSATDMLQQLEEQQRSND</sequence>
<dbReference type="Gene3D" id="1.10.510.10">
    <property type="entry name" value="Transferase(Phosphotransferase) domain 1"/>
    <property type="match status" value="1"/>
</dbReference>
<evidence type="ECO:0000259" key="1">
    <source>
        <dbReference type="PROSITE" id="PS50011"/>
    </source>
</evidence>
<dbReference type="SUPFAM" id="SSF56112">
    <property type="entry name" value="Protein kinase-like (PK-like)"/>
    <property type="match status" value="1"/>
</dbReference>
<comment type="caution">
    <text evidence="2">The sequence shown here is derived from an EMBL/GenBank/DDBJ whole genome shotgun (WGS) entry which is preliminary data.</text>
</comment>
<protein>
    <recommendedName>
        <fullName evidence="1">Protein kinase domain-containing protein</fullName>
    </recommendedName>
</protein>
<dbReference type="InterPro" id="IPR051681">
    <property type="entry name" value="Ser/Thr_Kinases-Pseudokinases"/>
</dbReference>